<dbReference type="Proteomes" id="UP001208570">
    <property type="component" value="Unassembled WGS sequence"/>
</dbReference>
<sequence length="119" mass="13474">MIKMLSRFAPALRLAATTARPAVPVRCMSAHVPEGHMSPKDLVKFTGANFDNLPVPAGSWQEDYDKHQKKYNMQLAVGVVLTVITWTFMEKTGCNVFHYVKDFRKLNIDPSKPPIRKDD</sequence>
<comment type="caution">
    <text evidence="2">The sequence shown here is derived from an EMBL/GenBank/DDBJ whole genome shotgun (WGS) entry which is preliminary data.</text>
</comment>
<name>A0AAD9K8R5_9ANNE</name>
<proteinExistence type="predicted"/>
<organism evidence="2 3">
    <name type="scientific">Paralvinella palmiformis</name>
    <dbReference type="NCBI Taxonomy" id="53620"/>
    <lineage>
        <taxon>Eukaryota</taxon>
        <taxon>Metazoa</taxon>
        <taxon>Spiralia</taxon>
        <taxon>Lophotrochozoa</taxon>
        <taxon>Annelida</taxon>
        <taxon>Polychaeta</taxon>
        <taxon>Sedentaria</taxon>
        <taxon>Canalipalpata</taxon>
        <taxon>Terebellida</taxon>
        <taxon>Terebelliformia</taxon>
        <taxon>Alvinellidae</taxon>
        <taxon>Paralvinella</taxon>
    </lineage>
</organism>
<gene>
    <name evidence="2" type="ORF">LSH36_38g03042</name>
</gene>
<keyword evidence="3" id="KW-1185">Reference proteome</keyword>
<evidence type="ECO:0000259" key="1">
    <source>
        <dbReference type="Pfam" id="PF16020"/>
    </source>
</evidence>
<protein>
    <recommendedName>
        <fullName evidence="1">Deltamethrin resistance protein prag01 domain-containing protein</fullName>
    </recommendedName>
</protein>
<dbReference type="EMBL" id="JAODUP010000038">
    <property type="protein sequence ID" value="KAK2166520.1"/>
    <property type="molecule type" value="Genomic_DNA"/>
</dbReference>
<dbReference type="Pfam" id="PF16020">
    <property type="entry name" value="Deltameth_res"/>
    <property type="match status" value="1"/>
</dbReference>
<dbReference type="InterPro" id="IPR031973">
    <property type="entry name" value="Deltameth_res_prag01"/>
</dbReference>
<feature type="domain" description="Deltamethrin resistance protein prag01" evidence="1">
    <location>
        <begin position="51"/>
        <end position="99"/>
    </location>
</feature>
<accession>A0AAD9K8R5</accession>
<reference evidence="2" key="1">
    <citation type="journal article" date="2023" name="Mol. Biol. Evol.">
        <title>Third-Generation Sequencing Reveals the Adaptive Role of the Epigenome in Three Deep-Sea Polychaetes.</title>
        <authorList>
            <person name="Perez M."/>
            <person name="Aroh O."/>
            <person name="Sun Y."/>
            <person name="Lan Y."/>
            <person name="Juniper S.K."/>
            <person name="Young C.R."/>
            <person name="Angers B."/>
            <person name="Qian P.Y."/>
        </authorList>
    </citation>
    <scope>NUCLEOTIDE SEQUENCE</scope>
    <source>
        <strain evidence="2">P08H-3</strain>
    </source>
</reference>
<dbReference type="AlphaFoldDB" id="A0AAD9K8R5"/>
<evidence type="ECO:0000313" key="3">
    <source>
        <dbReference type="Proteomes" id="UP001208570"/>
    </source>
</evidence>
<evidence type="ECO:0000313" key="2">
    <source>
        <dbReference type="EMBL" id="KAK2166520.1"/>
    </source>
</evidence>